<dbReference type="InterPro" id="IPR034213">
    <property type="entry name" value="S8_Vpr-like"/>
</dbReference>
<evidence type="ECO:0000313" key="14">
    <source>
        <dbReference type="EMBL" id="MFD1991501.1"/>
    </source>
</evidence>
<dbReference type="PROSITE" id="PS00136">
    <property type="entry name" value="SUBTILASE_ASP"/>
    <property type="match status" value="1"/>
</dbReference>
<accession>A0ABW4UWB1</accession>
<dbReference type="EMBL" id="JBHUGF010000010">
    <property type="protein sequence ID" value="MFD1991501.1"/>
    <property type="molecule type" value="Genomic_DNA"/>
</dbReference>
<feature type="active site" description="Charge relay system" evidence="8">
    <location>
        <position position="654"/>
    </location>
</feature>
<comment type="caution">
    <text evidence="14">The sequence shown here is derived from an EMBL/GenBank/DDBJ whole genome shotgun (WGS) entry which is preliminary data.</text>
</comment>
<evidence type="ECO:0000256" key="1">
    <source>
        <dbReference type="ARBA" id="ARBA00011073"/>
    </source>
</evidence>
<feature type="active site" description="Charge relay system" evidence="8">
    <location>
        <position position="265"/>
    </location>
</feature>
<dbReference type="SUPFAM" id="SSF52743">
    <property type="entry name" value="Subtilisin-like"/>
    <property type="match status" value="1"/>
</dbReference>
<dbReference type="InterPro" id="IPR003137">
    <property type="entry name" value="PA_domain"/>
</dbReference>
<sequence>MTKLHVIRKFSVVSMAAVLAVGTLLSPTASFAAEAGTGTASSPYEIGRNLPSVLLNQTSNEAPIISPKLNVTSSKVVRVIVQLSNQPVAVGQYAAEAGVRSFATESTEKAIDSQQATIVNAAKEKGILLKVNYRYNTVLNGMEVSIPANQIPKLAELPGVKSIYENSVYYTIPVQDPPSLTATTATYDASPLNLIGAPVAWQKGLTGKGVKVGVIDTGVDYEHPDLKGAYKGGYDSFEKDNDPYEEPPIAIEDDPYGTGFAGTSHGTHVSGTIVGRAANKTSDIVQKGIAYDADLYVYKVLGRNAETGRSSGSSAQVIDGIERAVKDGMDVINLSLGSDAEKDVNSPDVIAINNAVLSGVVAVIANGNAAKQGYYYYSMGSPASSQLAISVGASTIPTKQFTSTVTASVYKNEAEDTAEAVSAAAVNYHNADDITTVTADAYGQSYGLNLMAWRTGNEDFQRVLGTSPLDGVYVGLGLVGDYVGKDVKDKVVLISRGSATFVDKIKVAKENGAKAAIIFNGNVKASNPLQADLSESVSGRDGQIGSSAFLGDGFEYIPTFDMAGKEGRALAREALKSSADALTFKFGSSYPKTEKRGDTMADFSSRGPNQDGLLGIKPDLVAPGVSIESTIPAYGKFIKDASYAEAYTRQNGTSMASPHIAGLAVLLKQEHPDWTPFDIRAALVNTADVIKDENDQQYDVYSQGAGRANVASAVYSPALLETVEPIVILDKNLNKKTVTNYGSSAAFGVLKPGSAEQTKKLQLKNTSSLSVSYKASIKLHPDVTSDPYNPTSTPDVSNISATLKGLDANGSILLGGNSTKEFSLAVKPNASAATGAYEGEVVLTANGYPTLHLPFVLHVGTELPDTGLGIQEVTVSNTNIRLDGKQDVADVGFHLTSKDSNVIELNVYGLDDELRGTAAQYVQSPTEEGYPLFTPGYYQFNDIDNVIMASENGKVSLKALEPGTYKLQLAAYNVSPTGAVDDSSIHTSSAQYRIVGTEKTRIATAKKPFNYIIDGNNVLGQSVFTLPTDNRLDYKVLSSDDPKYVNNNGVLIKYPASGSRMVKLKVQITSVTDPTATVTVNALVKITAPKK</sequence>
<evidence type="ECO:0000259" key="11">
    <source>
        <dbReference type="Pfam" id="PF00082"/>
    </source>
</evidence>
<organism evidence="14 15">
    <name type="scientific">Paenibacillus nicotianae</name>
    <dbReference type="NCBI Taxonomy" id="1526551"/>
    <lineage>
        <taxon>Bacteria</taxon>
        <taxon>Bacillati</taxon>
        <taxon>Bacillota</taxon>
        <taxon>Bacilli</taxon>
        <taxon>Bacillales</taxon>
        <taxon>Paenibacillaceae</taxon>
        <taxon>Paenibacillus</taxon>
    </lineage>
</organism>
<dbReference type="PROSITE" id="PS00138">
    <property type="entry name" value="SUBTILASE_SER"/>
    <property type="match status" value="1"/>
</dbReference>
<dbReference type="InterPro" id="IPR000209">
    <property type="entry name" value="Peptidase_S8/S53_dom"/>
</dbReference>
<dbReference type="SUPFAM" id="SSF52025">
    <property type="entry name" value="PA domain"/>
    <property type="match status" value="1"/>
</dbReference>
<keyword evidence="6 8" id="KW-0378">Hydrolase</keyword>
<dbReference type="Proteomes" id="UP001597403">
    <property type="component" value="Unassembled WGS sequence"/>
</dbReference>
<evidence type="ECO:0000256" key="8">
    <source>
        <dbReference type="PROSITE-ProRule" id="PRU01240"/>
    </source>
</evidence>
<dbReference type="InterPro" id="IPR022398">
    <property type="entry name" value="Peptidase_S8_His-AS"/>
</dbReference>
<keyword evidence="4 8" id="KW-0645">Protease</keyword>
<dbReference type="InterPro" id="IPR010259">
    <property type="entry name" value="S8pro/Inhibitor_I9"/>
</dbReference>
<evidence type="ECO:0000313" key="15">
    <source>
        <dbReference type="Proteomes" id="UP001597403"/>
    </source>
</evidence>
<feature type="domain" description="PA" evidence="12">
    <location>
        <begin position="480"/>
        <end position="527"/>
    </location>
</feature>
<dbReference type="PANTHER" id="PTHR43806:SF65">
    <property type="entry name" value="SERINE PROTEASE APRX"/>
    <property type="match status" value="1"/>
</dbReference>
<name>A0ABW4UWB1_9BACL</name>
<keyword evidence="3" id="KW-0964">Secreted</keyword>
<dbReference type="Gene3D" id="3.50.30.30">
    <property type="match status" value="1"/>
</dbReference>
<keyword evidence="5 10" id="KW-0732">Signal</keyword>
<dbReference type="InterPro" id="IPR050131">
    <property type="entry name" value="Peptidase_S8_subtilisin-like"/>
</dbReference>
<evidence type="ECO:0000259" key="12">
    <source>
        <dbReference type="Pfam" id="PF02225"/>
    </source>
</evidence>
<keyword evidence="2" id="KW-0134">Cell wall</keyword>
<dbReference type="Pfam" id="PF00082">
    <property type="entry name" value="Peptidase_S8"/>
    <property type="match status" value="1"/>
</dbReference>
<evidence type="ECO:0000256" key="2">
    <source>
        <dbReference type="ARBA" id="ARBA00022512"/>
    </source>
</evidence>
<reference evidence="15" key="1">
    <citation type="journal article" date="2019" name="Int. J. Syst. Evol. Microbiol.">
        <title>The Global Catalogue of Microorganisms (GCM) 10K type strain sequencing project: providing services to taxonomists for standard genome sequencing and annotation.</title>
        <authorList>
            <consortium name="The Broad Institute Genomics Platform"/>
            <consortium name="The Broad Institute Genome Sequencing Center for Infectious Disease"/>
            <person name="Wu L."/>
            <person name="Ma J."/>
        </authorList>
    </citation>
    <scope>NUCLEOTIDE SEQUENCE [LARGE SCALE GENOMIC DNA]</scope>
    <source>
        <strain evidence="15">CGMCC 1.15067</strain>
    </source>
</reference>
<protein>
    <submittedName>
        <fullName evidence="14">S8 family serine peptidase</fullName>
    </submittedName>
</protein>
<feature type="active site" description="Charge relay system" evidence="8">
    <location>
        <position position="216"/>
    </location>
</feature>
<dbReference type="InterPro" id="IPR023828">
    <property type="entry name" value="Peptidase_S8_Ser-AS"/>
</dbReference>
<dbReference type="CDD" id="cd07474">
    <property type="entry name" value="Peptidases_S8_subtilisin_Vpr-like"/>
    <property type="match status" value="1"/>
</dbReference>
<evidence type="ECO:0000256" key="10">
    <source>
        <dbReference type="SAM" id="SignalP"/>
    </source>
</evidence>
<evidence type="ECO:0000256" key="9">
    <source>
        <dbReference type="RuleBase" id="RU003355"/>
    </source>
</evidence>
<dbReference type="InterPro" id="IPR023827">
    <property type="entry name" value="Peptidase_S8_Asp-AS"/>
</dbReference>
<gene>
    <name evidence="14" type="ORF">ACFSGI_16145</name>
</gene>
<proteinExistence type="inferred from homology"/>
<evidence type="ECO:0000256" key="7">
    <source>
        <dbReference type="ARBA" id="ARBA00022825"/>
    </source>
</evidence>
<dbReference type="PRINTS" id="PR00723">
    <property type="entry name" value="SUBTILISIN"/>
</dbReference>
<dbReference type="PROSITE" id="PS00137">
    <property type="entry name" value="SUBTILASE_HIS"/>
    <property type="match status" value="1"/>
</dbReference>
<comment type="similarity">
    <text evidence="1 8 9">Belongs to the peptidase S8 family.</text>
</comment>
<evidence type="ECO:0000256" key="5">
    <source>
        <dbReference type="ARBA" id="ARBA00022729"/>
    </source>
</evidence>
<evidence type="ECO:0000256" key="6">
    <source>
        <dbReference type="ARBA" id="ARBA00022801"/>
    </source>
</evidence>
<feature type="chain" id="PRO_5046597632" evidence="10">
    <location>
        <begin position="33"/>
        <end position="1091"/>
    </location>
</feature>
<dbReference type="PROSITE" id="PS51892">
    <property type="entry name" value="SUBTILASE"/>
    <property type="match status" value="1"/>
</dbReference>
<feature type="signal peptide" evidence="10">
    <location>
        <begin position="1"/>
        <end position="32"/>
    </location>
</feature>
<evidence type="ECO:0000256" key="3">
    <source>
        <dbReference type="ARBA" id="ARBA00022525"/>
    </source>
</evidence>
<evidence type="ECO:0000259" key="13">
    <source>
        <dbReference type="Pfam" id="PF05922"/>
    </source>
</evidence>
<feature type="domain" description="Inhibitor I9" evidence="13">
    <location>
        <begin position="80"/>
        <end position="171"/>
    </location>
</feature>
<dbReference type="RefSeq" id="WP_379283664.1">
    <property type="nucleotide sequence ID" value="NZ_JBHUGF010000010.1"/>
</dbReference>
<dbReference type="InterPro" id="IPR036852">
    <property type="entry name" value="Peptidase_S8/S53_dom_sf"/>
</dbReference>
<dbReference type="PANTHER" id="PTHR43806">
    <property type="entry name" value="PEPTIDASE S8"/>
    <property type="match status" value="1"/>
</dbReference>
<dbReference type="Pfam" id="PF02225">
    <property type="entry name" value="PA"/>
    <property type="match status" value="1"/>
</dbReference>
<evidence type="ECO:0000256" key="4">
    <source>
        <dbReference type="ARBA" id="ARBA00022670"/>
    </source>
</evidence>
<dbReference type="InterPro" id="IPR015500">
    <property type="entry name" value="Peptidase_S8_subtilisin-rel"/>
</dbReference>
<dbReference type="Gene3D" id="3.40.50.200">
    <property type="entry name" value="Peptidase S8/S53 domain"/>
    <property type="match status" value="2"/>
</dbReference>
<dbReference type="InterPro" id="IPR046450">
    <property type="entry name" value="PA_dom_sf"/>
</dbReference>
<dbReference type="Pfam" id="PF05922">
    <property type="entry name" value="Inhibitor_I9"/>
    <property type="match status" value="1"/>
</dbReference>
<feature type="domain" description="Peptidase S8/S53" evidence="11">
    <location>
        <begin position="207"/>
        <end position="705"/>
    </location>
</feature>
<keyword evidence="15" id="KW-1185">Reference proteome</keyword>
<keyword evidence="7 8" id="KW-0720">Serine protease</keyword>